<feature type="domain" description="HTH tetR-type" evidence="6">
    <location>
        <begin position="35"/>
        <end position="95"/>
    </location>
</feature>
<evidence type="ECO:0000259" key="6">
    <source>
        <dbReference type="PROSITE" id="PS50977"/>
    </source>
</evidence>
<evidence type="ECO:0000313" key="7">
    <source>
        <dbReference type="EMBL" id="MBB3925926.1"/>
    </source>
</evidence>
<accession>A0A7W6BIZ9</accession>
<dbReference type="PROSITE" id="PS50977">
    <property type="entry name" value="HTH_TETR_2"/>
    <property type="match status" value="1"/>
</dbReference>
<evidence type="ECO:0000313" key="8">
    <source>
        <dbReference type="Proteomes" id="UP000571950"/>
    </source>
</evidence>
<comment type="caution">
    <text evidence="7">The sequence shown here is derived from an EMBL/GenBank/DDBJ whole genome shotgun (WGS) entry which is preliminary data.</text>
</comment>
<dbReference type="InterPro" id="IPR050109">
    <property type="entry name" value="HTH-type_TetR-like_transc_reg"/>
</dbReference>
<dbReference type="GO" id="GO:0000976">
    <property type="term" value="F:transcription cis-regulatory region binding"/>
    <property type="evidence" value="ECO:0007669"/>
    <property type="project" value="TreeGrafter"/>
</dbReference>
<dbReference type="SUPFAM" id="SSF46689">
    <property type="entry name" value="Homeodomain-like"/>
    <property type="match status" value="1"/>
</dbReference>
<evidence type="ECO:0000256" key="4">
    <source>
        <dbReference type="PROSITE-ProRule" id="PRU00335"/>
    </source>
</evidence>
<reference evidence="7 8" key="1">
    <citation type="submission" date="2020-08" db="EMBL/GenBank/DDBJ databases">
        <title>Genomic Encyclopedia of Type Strains, Phase IV (KMG-IV): sequencing the most valuable type-strain genomes for metagenomic binning, comparative biology and taxonomic classification.</title>
        <authorList>
            <person name="Goeker M."/>
        </authorList>
    </citation>
    <scope>NUCLEOTIDE SEQUENCE [LARGE SCALE GENOMIC DNA]</scope>
    <source>
        <strain evidence="7 8">DSM 26189</strain>
    </source>
</reference>
<dbReference type="Pfam" id="PF00440">
    <property type="entry name" value="TetR_N"/>
    <property type="match status" value="1"/>
</dbReference>
<feature type="region of interest" description="Disordered" evidence="5">
    <location>
        <begin position="1"/>
        <end position="29"/>
    </location>
</feature>
<proteinExistence type="predicted"/>
<dbReference type="EMBL" id="JACIDT010000004">
    <property type="protein sequence ID" value="MBB3925926.1"/>
    <property type="molecule type" value="Genomic_DNA"/>
</dbReference>
<keyword evidence="2 4" id="KW-0238">DNA-binding</keyword>
<dbReference type="Gene3D" id="1.10.357.10">
    <property type="entry name" value="Tetracycline Repressor, domain 2"/>
    <property type="match status" value="1"/>
</dbReference>
<dbReference type="AlphaFoldDB" id="A0A7W6BIZ9"/>
<gene>
    <name evidence="7" type="ORF">GGR43_001641</name>
</gene>
<dbReference type="PANTHER" id="PTHR30055:SF234">
    <property type="entry name" value="HTH-TYPE TRANSCRIPTIONAL REGULATOR BETI"/>
    <property type="match status" value="1"/>
</dbReference>
<evidence type="ECO:0000256" key="2">
    <source>
        <dbReference type="ARBA" id="ARBA00023125"/>
    </source>
</evidence>
<feature type="DNA-binding region" description="H-T-H motif" evidence="4">
    <location>
        <begin position="58"/>
        <end position="77"/>
    </location>
</feature>
<keyword evidence="1" id="KW-0805">Transcription regulation</keyword>
<dbReference type="InterPro" id="IPR001647">
    <property type="entry name" value="HTH_TetR"/>
</dbReference>
<dbReference type="GO" id="GO:0003700">
    <property type="term" value="F:DNA-binding transcription factor activity"/>
    <property type="evidence" value="ECO:0007669"/>
    <property type="project" value="TreeGrafter"/>
</dbReference>
<feature type="compositionally biased region" description="Pro residues" evidence="5">
    <location>
        <begin position="1"/>
        <end position="13"/>
    </location>
</feature>
<protein>
    <submittedName>
        <fullName evidence="7">AcrR family transcriptional regulator</fullName>
    </submittedName>
</protein>
<evidence type="ECO:0000256" key="3">
    <source>
        <dbReference type="ARBA" id="ARBA00023163"/>
    </source>
</evidence>
<dbReference type="SUPFAM" id="SSF48498">
    <property type="entry name" value="Tetracyclin repressor-like, C-terminal domain"/>
    <property type="match status" value="1"/>
</dbReference>
<organism evidence="7 8">
    <name type="scientific">Sphingobium jiangsuense</name>
    <dbReference type="NCBI Taxonomy" id="870476"/>
    <lineage>
        <taxon>Bacteria</taxon>
        <taxon>Pseudomonadati</taxon>
        <taxon>Pseudomonadota</taxon>
        <taxon>Alphaproteobacteria</taxon>
        <taxon>Sphingomonadales</taxon>
        <taxon>Sphingomonadaceae</taxon>
        <taxon>Sphingobium</taxon>
    </lineage>
</organism>
<name>A0A7W6BIZ9_9SPHN</name>
<keyword evidence="3" id="KW-0804">Transcription</keyword>
<dbReference type="Proteomes" id="UP000571950">
    <property type="component" value="Unassembled WGS sequence"/>
</dbReference>
<keyword evidence="8" id="KW-1185">Reference proteome</keyword>
<sequence length="223" mass="24828">MQSRLPPPVPPQAPSQAKTAKQPWRGGRLPQSEVERRIAHLLEVAGREFAARGFGGTNLDRLVALSGVSKTTILRRFGSKEGLFNTLIDQTMVAIRARLAAVRFDVEHPRRTIEQFIDAYIETAIGNPLGHMLLGVAILERTASPHLSRMILDQAREGLRPIADFIARLMERGILCRADPMEVALDLQGLMTQGFRVFVENPAFLTRPGRSGEIARRFLKGWS</sequence>
<evidence type="ECO:0000256" key="1">
    <source>
        <dbReference type="ARBA" id="ARBA00023015"/>
    </source>
</evidence>
<dbReference type="RefSeq" id="WP_188071462.1">
    <property type="nucleotide sequence ID" value="NZ_BSPS01000001.1"/>
</dbReference>
<dbReference type="PANTHER" id="PTHR30055">
    <property type="entry name" value="HTH-TYPE TRANSCRIPTIONAL REGULATOR RUTR"/>
    <property type="match status" value="1"/>
</dbReference>
<dbReference type="InterPro" id="IPR009057">
    <property type="entry name" value="Homeodomain-like_sf"/>
</dbReference>
<evidence type="ECO:0000256" key="5">
    <source>
        <dbReference type="SAM" id="MobiDB-lite"/>
    </source>
</evidence>
<dbReference type="InterPro" id="IPR036271">
    <property type="entry name" value="Tet_transcr_reg_TetR-rel_C_sf"/>
</dbReference>